<dbReference type="InterPro" id="IPR016032">
    <property type="entry name" value="Sig_transdc_resp-reg_C-effctor"/>
</dbReference>
<name>E3J641_PSEI1</name>
<dbReference type="STRING" id="298654.FraEuI1c_0246"/>
<dbReference type="eggNOG" id="COG3629">
    <property type="taxonomic scope" value="Bacteria"/>
</dbReference>
<sequence length="273" mass="30143">MDVDVEPGTGVVRFAALGPLELLAADGAPVFIGQRKKRRLLALLLLHAGGWVSTEQIAVALWEDDPPRSALGNIKTYVSELRRALPPASGDRTDGHDADPGSPFGRILSRDGEYLLRLAPNEFDIELFDAGACAGEEALAAGRPAEATVLLDRALALWRGQPYDDLPADIAVAETSRLDELRWAVWENLVDARLRLGQHNRVLPALRALTIQHPTRERLWAQLLAALGQDGRRAEALNAYQTVYRMLTERLGIEPGEDLRLEHQRILNGDQHR</sequence>
<evidence type="ECO:0000259" key="5">
    <source>
        <dbReference type="SMART" id="SM00862"/>
    </source>
</evidence>
<dbReference type="InterPro" id="IPR011990">
    <property type="entry name" value="TPR-like_helical_dom_sf"/>
</dbReference>
<dbReference type="InterPro" id="IPR051677">
    <property type="entry name" value="AfsR-DnrI-RedD_regulator"/>
</dbReference>
<comment type="similarity">
    <text evidence="1">Belongs to the AfsR/DnrI/RedD regulatory family.</text>
</comment>
<evidence type="ECO:0000256" key="4">
    <source>
        <dbReference type="ARBA" id="ARBA00023163"/>
    </source>
</evidence>
<dbReference type="PANTHER" id="PTHR35807">
    <property type="entry name" value="TRANSCRIPTIONAL REGULATOR REDD-RELATED"/>
    <property type="match status" value="1"/>
</dbReference>
<keyword evidence="4" id="KW-0804">Transcription</keyword>
<dbReference type="Pfam" id="PF03704">
    <property type="entry name" value="BTAD"/>
    <property type="match status" value="1"/>
</dbReference>
<dbReference type="InParanoid" id="E3J641"/>
<dbReference type="SMART" id="SM00862">
    <property type="entry name" value="Trans_reg_C"/>
    <property type="match status" value="1"/>
</dbReference>
<keyword evidence="8" id="KW-1185">Reference proteome</keyword>
<dbReference type="KEGG" id="fri:FraEuI1c_0246"/>
<dbReference type="GO" id="GO:0006355">
    <property type="term" value="P:regulation of DNA-templated transcription"/>
    <property type="evidence" value="ECO:0007669"/>
    <property type="project" value="InterPro"/>
</dbReference>
<feature type="domain" description="OmpR/PhoB-type" evidence="5">
    <location>
        <begin position="27"/>
        <end position="116"/>
    </location>
</feature>
<dbReference type="GO" id="GO:0000160">
    <property type="term" value="P:phosphorelay signal transduction system"/>
    <property type="evidence" value="ECO:0007669"/>
    <property type="project" value="InterPro"/>
</dbReference>
<evidence type="ECO:0000313" key="7">
    <source>
        <dbReference type="EMBL" id="ADP78332.1"/>
    </source>
</evidence>
<dbReference type="InterPro" id="IPR005158">
    <property type="entry name" value="BTAD"/>
</dbReference>
<evidence type="ECO:0000256" key="1">
    <source>
        <dbReference type="ARBA" id="ARBA00005820"/>
    </source>
</evidence>
<accession>E3J641</accession>
<keyword evidence="3" id="KW-0238">DNA-binding</keyword>
<dbReference type="InterPro" id="IPR036388">
    <property type="entry name" value="WH-like_DNA-bd_sf"/>
</dbReference>
<feature type="domain" description="Bacterial transcriptional activator" evidence="6">
    <location>
        <begin position="123"/>
        <end position="267"/>
    </location>
</feature>
<dbReference type="CDD" id="cd15831">
    <property type="entry name" value="BTAD"/>
    <property type="match status" value="1"/>
</dbReference>
<dbReference type="Gene3D" id="1.10.10.10">
    <property type="entry name" value="Winged helix-like DNA-binding domain superfamily/Winged helix DNA-binding domain"/>
    <property type="match status" value="1"/>
</dbReference>
<evidence type="ECO:0000259" key="6">
    <source>
        <dbReference type="SMART" id="SM01043"/>
    </source>
</evidence>
<evidence type="ECO:0000313" key="8">
    <source>
        <dbReference type="Proteomes" id="UP000002484"/>
    </source>
</evidence>
<dbReference type="SUPFAM" id="SSF46894">
    <property type="entry name" value="C-terminal effector domain of the bipartite response regulators"/>
    <property type="match status" value="1"/>
</dbReference>
<gene>
    <name evidence="7" type="ordered locus">FraEuI1c_0246</name>
</gene>
<reference evidence="7 8" key="1">
    <citation type="submission" date="2010-10" db="EMBL/GenBank/DDBJ databases">
        <title>Complete sequence of Frankia sp. EuI1c.</title>
        <authorList>
            <consortium name="US DOE Joint Genome Institute"/>
            <person name="Lucas S."/>
            <person name="Copeland A."/>
            <person name="Lapidus A."/>
            <person name="Cheng J.-F."/>
            <person name="Bruce D."/>
            <person name="Goodwin L."/>
            <person name="Pitluck S."/>
            <person name="Chertkov O."/>
            <person name="Detter J.C."/>
            <person name="Han C."/>
            <person name="Tapia R."/>
            <person name="Land M."/>
            <person name="Hauser L."/>
            <person name="Jeffries C."/>
            <person name="Kyrpides N."/>
            <person name="Ivanova N."/>
            <person name="Mikhailova N."/>
            <person name="Beauchemin N."/>
            <person name="Sen A."/>
            <person name="Sur S.A."/>
            <person name="Gtari M."/>
            <person name="Wall L."/>
            <person name="Tisa L."/>
            <person name="Woyke T."/>
        </authorList>
    </citation>
    <scope>NUCLEOTIDE SEQUENCE [LARGE SCALE GENOMIC DNA]</scope>
    <source>
        <strain evidence="8">DSM 45817 / CECT 9037 / EuI1c</strain>
    </source>
</reference>
<protein>
    <submittedName>
        <fullName evidence="7">Transcriptional regulator, SARP family</fullName>
    </submittedName>
</protein>
<dbReference type="InterPro" id="IPR001867">
    <property type="entry name" value="OmpR/PhoB-type_DNA-bd"/>
</dbReference>
<organism evidence="7 8">
    <name type="scientific">Pseudofrankia inefficax (strain DSM 45817 / CECT 9037 / DDB 130130 / EuI1c)</name>
    <name type="common">Frankia inefficax</name>
    <dbReference type="NCBI Taxonomy" id="298654"/>
    <lineage>
        <taxon>Bacteria</taxon>
        <taxon>Bacillati</taxon>
        <taxon>Actinomycetota</taxon>
        <taxon>Actinomycetes</taxon>
        <taxon>Frankiales</taxon>
        <taxon>Frankiaceae</taxon>
        <taxon>Pseudofrankia</taxon>
    </lineage>
</organism>
<dbReference type="Gene3D" id="1.25.40.10">
    <property type="entry name" value="Tetratricopeptide repeat domain"/>
    <property type="match status" value="1"/>
</dbReference>
<dbReference type="Proteomes" id="UP000002484">
    <property type="component" value="Chromosome"/>
</dbReference>
<dbReference type="PANTHER" id="PTHR35807:SF1">
    <property type="entry name" value="TRANSCRIPTIONAL REGULATOR REDD"/>
    <property type="match status" value="1"/>
</dbReference>
<dbReference type="EMBL" id="CP002299">
    <property type="protein sequence ID" value="ADP78332.1"/>
    <property type="molecule type" value="Genomic_DNA"/>
</dbReference>
<dbReference type="SMART" id="SM01043">
    <property type="entry name" value="BTAD"/>
    <property type="match status" value="1"/>
</dbReference>
<evidence type="ECO:0000256" key="3">
    <source>
        <dbReference type="ARBA" id="ARBA00023125"/>
    </source>
</evidence>
<evidence type="ECO:0000256" key="2">
    <source>
        <dbReference type="ARBA" id="ARBA00023015"/>
    </source>
</evidence>
<dbReference type="GO" id="GO:0003677">
    <property type="term" value="F:DNA binding"/>
    <property type="evidence" value="ECO:0007669"/>
    <property type="project" value="UniProtKB-KW"/>
</dbReference>
<keyword evidence="2" id="KW-0805">Transcription regulation</keyword>
<dbReference type="Pfam" id="PF00486">
    <property type="entry name" value="Trans_reg_C"/>
    <property type="match status" value="1"/>
</dbReference>
<proteinExistence type="inferred from homology"/>
<dbReference type="SUPFAM" id="SSF48452">
    <property type="entry name" value="TPR-like"/>
    <property type="match status" value="1"/>
</dbReference>
<dbReference type="HOGENOM" id="CLU_004665_0_1_11"/>
<dbReference type="RefSeq" id="WP_013421455.1">
    <property type="nucleotide sequence ID" value="NC_014666.1"/>
</dbReference>
<dbReference type="AlphaFoldDB" id="E3J641"/>